<evidence type="ECO:0000313" key="2">
    <source>
        <dbReference type="Proteomes" id="UP001183607"/>
    </source>
</evidence>
<reference evidence="2" key="1">
    <citation type="submission" date="2023-07" db="EMBL/GenBank/DDBJ databases">
        <title>30 novel species of actinomycetes from the DSMZ collection.</title>
        <authorList>
            <person name="Nouioui I."/>
        </authorList>
    </citation>
    <scope>NUCLEOTIDE SEQUENCE [LARGE SCALE GENOMIC DNA]</scope>
    <source>
        <strain evidence="2">DSM 41982</strain>
    </source>
</reference>
<dbReference type="EMBL" id="JAVRER010000046">
    <property type="protein sequence ID" value="MDT0418490.1"/>
    <property type="molecule type" value="Genomic_DNA"/>
</dbReference>
<dbReference type="Proteomes" id="UP001183607">
    <property type="component" value="Unassembled WGS sequence"/>
</dbReference>
<name>A0ABD5EB89_9ACTN</name>
<proteinExistence type="predicted"/>
<dbReference type="AlphaFoldDB" id="A0ABD5EB89"/>
<dbReference type="RefSeq" id="WP_043254862.1">
    <property type="nucleotide sequence ID" value="NZ_JAVRER010000046.1"/>
</dbReference>
<comment type="caution">
    <text evidence="1">The sequence shown here is derived from an EMBL/GenBank/DDBJ whole genome shotgun (WGS) entry which is preliminary data.</text>
</comment>
<organism evidence="1 2">
    <name type="scientific">Streptomyces evansiae</name>
    <dbReference type="NCBI Taxonomy" id="3075535"/>
    <lineage>
        <taxon>Bacteria</taxon>
        <taxon>Bacillati</taxon>
        <taxon>Actinomycetota</taxon>
        <taxon>Actinomycetes</taxon>
        <taxon>Kitasatosporales</taxon>
        <taxon>Streptomycetaceae</taxon>
        <taxon>Streptomyces</taxon>
    </lineage>
</organism>
<gene>
    <name evidence="1" type="ORF">RM574_23685</name>
</gene>
<evidence type="ECO:0000313" key="1">
    <source>
        <dbReference type="EMBL" id="MDT0418490.1"/>
    </source>
</evidence>
<sequence length="209" mass="22798">MTGMTVISAEGLKVQVAHRRNPYAYLFDSAGLDSLLLEVACRRATSIWRHHTSTGANAPRGVYPQDSMGFVLMDPTAGAWTPNEEAVLGVIAIGDQGHTFLPNAAAKAGAHRRLGRNNGEAVHIEPHLLGTGSFRYGHSAQVRGQIVGASAQDTDQDLYESACLASDFVDALRNRHSEWERQHSTGIWTSADDDHAPEYEAMIDWFEPS</sequence>
<protein>
    <submittedName>
        <fullName evidence="1">Uncharacterized protein</fullName>
    </submittedName>
</protein>
<accession>A0ABD5EB89</accession>